<dbReference type="PANTHER" id="PTHR22588">
    <property type="entry name" value="VWFA DOMAIN-CONTAINING PROTEIN"/>
    <property type="match status" value="1"/>
</dbReference>
<dbReference type="SUPFAM" id="SSF53300">
    <property type="entry name" value="vWA-like"/>
    <property type="match status" value="1"/>
</dbReference>
<name>A0A4D6H7R2_9EURY</name>
<keyword evidence="4" id="KW-1185">Reference proteome</keyword>
<feature type="domain" description="VWFA" evidence="2">
    <location>
        <begin position="338"/>
        <end position="555"/>
    </location>
</feature>
<feature type="transmembrane region" description="Helical" evidence="1">
    <location>
        <begin position="26"/>
        <end position="48"/>
    </location>
</feature>
<dbReference type="Pfam" id="PF00092">
    <property type="entry name" value="VWA"/>
    <property type="match status" value="1"/>
</dbReference>
<evidence type="ECO:0000313" key="4">
    <source>
        <dbReference type="Proteomes" id="UP000296706"/>
    </source>
</evidence>
<keyword evidence="1" id="KW-1133">Transmembrane helix</keyword>
<dbReference type="Proteomes" id="UP000296706">
    <property type="component" value="Chromosome"/>
</dbReference>
<dbReference type="InterPro" id="IPR002035">
    <property type="entry name" value="VWF_A"/>
</dbReference>
<dbReference type="STRING" id="1457250.GCA_000755225_02628"/>
<dbReference type="InterPro" id="IPR055713">
    <property type="entry name" value="DUF7289"/>
</dbReference>
<organism evidence="3 4">
    <name type="scientific">Halapricum salinum</name>
    <dbReference type="NCBI Taxonomy" id="1457250"/>
    <lineage>
        <taxon>Archaea</taxon>
        <taxon>Methanobacteriati</taxon>
        <taxon>Methanobacteriota</taxon>
        <taxon>Stenosarchaea group</taxon>
        <taxon>Halobacteria</taxon>
        <taxon>Halobacteriales</taxon>
        <taxon>Haloarculaceae</taxon>
        <taxon>Halapricum</taxon>
    </lineage>
</organism>
<evidence type="ECO:0000313" key="3">
    <source>
        <dbReference type="EMBL" id="QCC50004.1"/>
    </source>
</evidence>
<dbReference type="Pfam" id="PF23960">
    <property type="entry name" value="DUF7289"/>
    <property type="match status" value="1"/>
</dbReference>
<reference evidence="3 4" key="1">
    <citation type="journal article" date="2019" name="Nat. Commun.">
        <title>A new type of DNA phosphorothioation-based antiviral system in archaea.</title>
        <authorList>
            <person name="Xiong L."/>
            <person name="Liu S."/>
            <person name="Chen S."/>
            <person name="Xiao Y."/>
            <person name="Zhu B."/>
            <person name="Gao Y."/>
            <person name="Zhang Y."/>
            <person name="Chen B."/>
            <person name="Luo J."/>
            <person name="Deng Z."/>
            <person name="Chen X."/>
            <person name="Wang L."/>
            <person name="Chen S."/>
        </authorList>
    </citation>
    <scope>NUCLEOTIDE SEQUENCE [LARGE SCALE GENOMIC DNA]</scope>
    <source>
        <strain evidence="3 4">CBA1105</strain>
    </source>
</reference>
<keyword evidence="1" id="KW-0812">Transmembrane</keyword>
<gene>
    <name evidence="3" type="ORF">DV733_01660</name>
</gene>
<dbReference type="InterPro" id="IPR036465">
    <property type="entry name" value="vWFA_dom_sf"/>
</dbReference>
<dbReference type="SMART" id="SM00327">
    <property type="entry name" value="VWA"/>
    <property type="match status" value="1"/>
</dbReference>
<evidence type="ECO:0000256" key="1">
    <source>
        <dbReference type="SAM" id="Phobius"/>
    </source>
</evidence>
<protein>
    <submittedName>
        <fullName evidence="3">VWA domain-containing protein</fullName>
    </submittedName>
</protein>
<keyword evidence="1" id="KW-0472">Membrane</keyword>
<proteinExistence type="predicted"/>
<evidence type="ECO:0000259" key="2">
    <source>
        <dbReference type="PROSITE" id="PS50234"/>
    </source>
</evidence>
<dbReference type="Gene3D" id="3.40.50.410">
    <property type="entry name" value="von Willebrand factor, type A domain"/>
    <property type="match status" value="1"/>
</dbReference>
<sequence>MRATRGDNEMTERGQWRIDERGASEVIGAVLIIGMVITGSLIVVYFGADTIERTEQGQSDESAQIGIQEIDSRLSTLASSSAAKTVNFEIGSNIERNAYLTEDEGYLSITVDERSACSVREPLDSIRFERDDGEIIAYEAGGTWVKSRNNGTVLRTAPDVSYRNGTIDVSLLNMTGQVQGGVNQAVADVNTSRIDTKNAVDTLMQGECVRPDNVTMRIQSDFYRAWTDYLEEETGLQNGTPADPGDSYLTVDESEQMVEVYLNQSALPRRTDDARNNVVNVTGSDYMKDVSITDDGIMITKGVDNTYTVYSEPLSERPELGTVRQISEAVNVTRPPLDVVFVVDESGSMAQSAGSRFKYEAVRESMQNFTTYLDSDMDRVALAGYNQYHEEGSGGTYELHGEEREINEGTNRGVIYRTNGRMLTSDFAEFNSSTVYETEAIGGTYSAGGMTKAATMLDLRSNESRNTIVVMLTDGKNTGDDYWYIGDDEYDGSDGASIEIADRMNRTGTVTYTIGFSDNEDDVDDGFLKNTATEGGGEYYFAEDSEELQEVFSAIAEDVSSTNQVGHYGLTTNLSHNGTVNPPQITGDTSRIATVTEDGEEWMNINDPTSPSTFSHAFAVTGGDMVNFTANRFDCDRWVGTGQSKVINGSSVPVTRCAEMNTTDPTVVEGDNVTVFTKGDSATFNDFLDNTTAAEWQTNLTEALDNYGGLYNETSEKLTLQSNQVLVLYDFPDGKNTDNRMLMLYSIGLSEEEARPTGIIDFDVDNVEISS</sequence>
<dbReference type="AlphaFoldDB" id="A0A4D6H7R2"/>
<dbReference type="PROSITE" id="PS50234">
    <property type="entry name" value="VWFA"/>
    <property type="match status" value="1"/>
</dbReference>
<dbReference type="EMBL" id="CP031310">
    <property type="protein sequence ID" value="QCC50004.1"/>
    <property type="molecule type" value="Genomic_DNA"/>
</dbReference>
<dbReference type="InterPro" id="IPR052229">
    <property type="entry name" value="Collagen-VI/PIF"/>
</dbReference>
<dbReference type="CDD" id="cd00198">
    <property type="entry name" value="vWFA"/>
    <property type="match status" value="1"/>
</dbReference>
<accession>A0A4D6H7R2</accession>
<dbReference type="KEGG" id="hsn:DV733_01660"/>
<dbReference type="PANTHER" id="PTHR22588:SF3">
    <property type="entry name" value="VWFA DOMAIN-CONTAINING PROTEIN"/>
    <property type="match status" value="1"/>
</dbReference>